<dbReference type="STRING" id="698762.SAMN00808754_0519"/>
<dbReference type="EMBL" id="LT838272">
    <property type="protein sequence ID" value="SMB91776.1"/>
    <property type="molecule type" value="Genomic_DNA"/>
</dbReference>
<evidence type="ECO:0000313" key="2">
    <source>
        <dbReference type="Proteomes" id="UP000192569"/>
    </source>
</evidence>
<dbReference type="AlphaFoldDB" id="A0A1W1VEN5"/>
<keyword evidence="2" id="KW-1185">Reference proteome</keyword>
<dbReference type="Proteomes" id="UP000192569">
    <property type="component" value="Chromosome I"/>
</dbReference>
<name>A0A1W1VEN5_9FIRM</name>
<reference evidence="1 2" key="1">
    <citation type="submission" date="2017-04" db="EMBL/GenBank/DDBJ databases">
        <authorList>
            <person name="Afonso C.L."/>
            <person name="Miller P.J."/>
            <person name="Scott M.A."/>
            <person name="Spackman E."/>
            <person name="Goraichik I."/>
            <person name="Dimitrov K.M."/>
            <person name="Suarez D.L."/>
            <person name="Swayne D.E."/>
        </authorList>
    </citation>
    <scope>NUCLEOTIDE SEQUENCE [LARGE SCALE GENOMIC DNA]</scope>
    <source>
        <strain evidence="1 2">ToBE</strain>
    </source>
</reference>
<dbReference type="Pfam" id="PF08859">
    <property type="entry name" value="DGC"/>
    <property type="match status" value="1"/>
</dbReference>
<gene>
    <name evidence="1" type="ORF">SAMN00808754_0519</name>
</gene>
<dbReference type="RefSeq" id="WP_084663754.1">
    <property type="nucleotide sequence ID" value="NZ_LT838272.1"/>
</dbReference>
<dbReference type="OrthoDB" id="1682385at2"/>
<dbReference type="PIRSF" id="PIRSF037181">
    <property type="entry name" value="DGC"/>
    <property type="match status" value="1"/>
</dbReference>
<sequence>MAEKCTCDPTEIMIFPCAGGSNVGQIANQAAIKLDQEGVGKLFCLAGLGGHVQSIVESTKVAKRIVVIDGCPIACAKETVEHSGFPVTDYVMVTQLGVKKHHDFVWTDEEIKRVVKAVKESLGY</sequence>
<protein>
    <submittedName>
        <fullName evidence="1">Uncharacterized protein, contains metal-binding DGC domain</fullName>
    </submittedName>
</protein>
<organism evidence="1 2">
    <name type="scientific">Thermanaeromonas toyohensis ToBE</name>
    <dbReference type="NCBI Taxonomy" id="698762"/>
    <lineage>
        <taxon>Bacteria</taxon>
        <taxon>Bacillati</taxon>
        <taxon>Bacillota</taxon>
        <taxon>Clostridia</taxon>
        <taxon>Neomoorellales</taxon>
        <taxon>Neomoorellaceae</taxon>
        <taxon>Thermanaeromonas</taxon>
    </lineage>
</organism>
<evidence type="ECO:0000313" key="1">
    <source>
        <dbReference type="EMBL" id="SMB91776.1"/>
    </source>
</evidence>
<dbReference type="InterPro" id="IPR014958">
    <property type="entry name" value="DGC"/>
</dbReference>
<proteinExistence type="predicted"/>
<accession>A0A1W1VEN5</accession>